<dbReference type="AlphaFoldDB" id="A0A645I1X2"/>
<sequence length="172" mass="19929">MISENLFICIFLEDDLTRLIANNQTIDMKNAKIILDTLSLTADNRAYYDYTNASCAPLIKISKQQYIRSIRGFLDGAFEFALFRLHNSFPKDWDRNVNTRERTFKEHLYLLFDDDRFLCVPHTILIESNGRASTDIDAAVIDKVTGEIALFQLKWQDPTDYSSFALKSKKNN</sequence>
<organism evidence="1">
    <name type="scientific">bioreactor metagenome</name>
    <dbReference type="NCBI Taxonomy" id="1076179"/>
    <lineage>
        <taxon>unclassified sequences</taxon>
        <taxon>metagenomes</taxon>
        <taxon>ecological metagenomes</taxon>
    </lineage>
</organism>
<name>A0A645I1X2_9ZZZZ</name>
<proteinExistence type="predicted"/>
<dbReference type="EMBL" id="VSSQ01104827">
    <property type="protein sequence ID" value="MPN45160.1"/>
    <property type="molecule type" value="Genomic_DNA"/>
</dbReference>
<gene>
    <name evidence="1" type="ORF">SDC9_192727</name>
</gene>
<accession>A0A645I1X2</accession>
<reference evidence="1" key="1">
    <citation type="submission" date="2019-08" db="EMBL/GenBank/DDBJ databases">
        <authorList>
            <person name="Kucharzyk K."/>
            <person name="Murdoch R.W."/>
            <person name="Higgins S."/>
            <person name="Loffler F."/>
        </authorList>
    </citation>
    <scope>NUCLEOTIDE SEQUENCE</scope>
</reference>
<comment type="caution">
    <text evidence="1">The sequence shown here is derived from an EMBL/GenBank/DDBJ whole genome shotgun (WGS) entry which is preliminary data.</text>
</comment>
<evidence type="ECO:0000313" key="1">
    <source>
        <dbReference type="EMBL" id="MPN45160.1"/>
    </source>
</evidence>
<protein>
    <submittedName>
        <fullName evidence="1">Uncharacterized protein</fullName>
    </submittedName>
</protein>